<reference evidence="3" key="1">
    <citation type="submission" date="2017-09" db="EMBL/GenBank/DDBJ databases">
        <title>Genome sequence of Nannocystis excedens DSM 71.</title>
        <authorList>
            <person name="Blom J."/>
        </authorList>
    </citation>
    <scope>NUCLEOTIDE SEQUENCE [LARGE SCALE GENOMIC DNA]</scope>
    <source>
        <strain evidence="3">type strain: E19</strain>
    </source>
</reference>
<evidence type="ECO:0000313" key="2">
    <source>
        <dbReference type="EMBL" id="SON57963.1"/>
    </source>
</evidence>
<dbReference type="EMBL" id="LT960614">
    <property type="protein sequence ID" value="SON57963.1"/>
    <property type="molecule type" value="Genomic_DNA"/>
</dbReference>
<keyword evidence="3" id="KW-1185">Reference proteome</keyword>
<name>A0A2C9DCJ9_9HYPH</name>
<dbReference type="PANTHER" id="PTHR30411">
    <property type="entry name" value="CYTOPLASMIC PROTEIN"/>
    <property type="match status" value="1"/>
</dbReference>
<protein>
    <submittedName>
        <fullName evidence="2">YbaK/EbsC protein</fullName>
    </submittedName>
</protein>
<accession>A0A2C9DCJ9</accession>
<organism evidence="2 3">
    <name type="scientific">Hartmannibacter diazotrophicus</name>
    <dbReference type="NCBI Taxonomy" id="1482074"/>
    <lineage>
        <taxon>Bacteria</taxon>
        <taxon>Pseudomonadati</taxon>
        <taxon>Pseudomonadota</taxon>
        <taxon>Alphaproteobacteria</taxon>
        <taxon>Hyphomicrobiales</taxon>
        <taxon>Pleomorphomonadaceae</taxon>
        <taxon>Hartmannibacter</taxon>
    </lineage>
</organism>
<feature type="domain" description="YbaK/aminoacyl-tRNA synthetase-associated" evidence="1">
    <location>
        <begin position="32"/>
        <end position="146"/>
    </location>
</feature>
<dbReference type="Proteomes" id="UP000223606">
    <property type="component" value="Chromosome 1"/>
</dbReference>
<dbReference type="Pfam" id="PF04073">
    <property type="entry name" value="tRNA_edit"/>
    <property type="match status" value="1"/>
</dbReference>
<dbReference type="RefSeq" id="WP_099558142.1">
    <property type="nucleotide sequence ID" value="NZ_LT960614.1"/>
</dbReference>
<dbReference type="GO" id="GO:0002161">
    <property type="term" value="F:aminoacyl-tRNA deacylase activity"/>
    <property type="evidence" value="ECO:0007669"/>
    <property type="project" value="InterPro"/>
</dbReference>
<dbReference type="PANTHER" id="PTHR30411:SF1">
    <property type="entry name" value="CYTOPLASMIC PROTEIN"/>
    <property type="match status" value="1"/>
</dbReference>
<dbReference type="CDD" id="cd04333">
    <property type="entry name" value="ProX_deacylase"/>
    <property type="match status" value="1"/>
</dbReference>
<proteinExistence type="predicted"/>
<dbReference type="OrthoDB" id="9798760at2"/>
<dbReference type="InterPro" id="IPR036754">
    <property type="entry name" value="YbaK/aa-tRNA-synt-asso_dom_sf"/>
</dbReference>
<dbReference type="SUPFAM" id="SSF55826">
    <property type="entry name" value="YbaK/ProRS associated domain"/>
    <property type="match status" value="1"/>
</dbReference>
<dbReference type="Gene3D" id="3.90.960.10">
    <property type="entry name" value="YbaK/aminoacyl-tRNA synthetase-associated domain"/>
    <property type="match status" value="1"/>
</dbReference>
<evidence type="ECO:0000259" key="1">
    <source>
        <dbReference type="Pfam" id="PF04073"/>
    </source>
</evidence>
<sequence>MLSSNLPDAARRVADAAAALGLDVNVIEMPASTRTAEDAAAACDCTVAQIVKSLVFTGRDSGTPYLLLVSGPNRVDQDAVAATIGEPLDRPNGKAVREITGFAIGGIPPLGHASALKTFFDPDLLAHDVVWAAAGTPSCVFSASPRPLFEAIGATALVMSGPENG</sequence>
<dbReference type="AlphaFoldDB" id="A0A2C9DCJ9"/>
<dbReference type="KEGG" id="hdi:HDIA_4422"/>
<evidence type="ECO:0000313" key="3">
    <source>
        <dbReference type="Proteomes" id="UP000223606"/>
    </source>
</evidence>
<dbReference type="InterPro" id="IPR007214">
    <property type="entry name" value="YbaK/aa-tRNA-synth-assoc-dom"/>
</dbReference>
<gene>
    <name evidence="2" type="ORF">HDIA_4422</name>
</gene>